<dbReference type="PANTHER" id="PTHR43649">
    <property type="entry name" value="ARABINOSE-BINDING PROTEIN-RELATED"/>
    <property type="match status" value="1"/>
</dbReference>
<dbReference type="InterPro" id="IPR050490">
    <property type="entry name" value="Bact_solute-bd_prot1"/>
</dbReference>
<dbReference type="Gene3D" id="3.40.190.10">
    <property type="entry name" value="Periplasmic binding protein-like II"/>
    <property type="match status" value="2"/>
</dbReference>
<name>A0ABW4BH33_9LACO</name>
<comment type="similarity">
    <text evidence="2">Belongs to the bacterial solute-binding protein 1 family.</text>
</comment>
<dbReference type="EMBL" id="JBHTOA010000030">
    <property type="protein sequence ID" value="MFD1399130.1"/>
    <property type="molecule type" value="Genomic_DNA"/>
</dbReference>
<feature type="signal peptide" evidence="5">
    <location>
        <begin position="1"/>
        <end position="24"/>
    </location>
</feature>
<comment type="subcellular location">
    <subcellularLocation>
        <location evidence="1">Cell envelope</location>
    </subcellularLocation>
</comment>
<protein>
    <submittedName>
        <fullName evidence="6">Extracellular solute-binding protein</fullName>
    </submittedName>
</protein>
<evidence type="ECO:0000256" key="4">
    <source>
        <dbReference type="ARBA" id="ARBA00022729"/>
    </source>
</evidence>
<keyword evidence="4 5" id="KW-0732">Signal</keyword>
<dbReference type="PROSITE" id="PS51257">
    <property type="entry name" value="PROKAR_LIPOPROTEIN"/>
    <property type="match status" value="1"/>
</dbReference>
<dbReference type="RefSeq" id="WP_204118300.1">
    <property type="nucleotide sequence ID" value="NZ_BOLV01000003.1"/>
</dbReference>
<feature type="chain" id="PRO_5045221982" evidence="5">
    <location>
        <begin position="25"/>
        <end position="427"/>
    </location>
</feature>
<comment type="caution">
    <text evidence="6">The sequence shown here is derived from an EMBL/GenBank/DDBJ whole genome shotgun (WGS) entry which is preliminary data.</text>
</comment>
<gene>
    <name evidence="6" type="ORF">ACFQ41_07390</name>
</gene>
<sequence>MKKRTSRWLAFTLGLLLTVGLAGCGGKQQAKADTPVKITYWHRMTGSWDKAQQKLIDEFNQSQKDYKVVATSQGSYDALQQKLMAAAKSKTLPVMAQAPYTNIGDYVKNDFLIPWDSQMLDGANKLSASAKADIFPSFLAAGKYEGKYYGLPYSVSTQVLFYNQDLMTKYNLTLPKTWADLQAMGPKLKAAGLGVIATDQSYDVQLEGMAKQAGHQLITPAKKANLNAPTTLQAVDTILNMRKEGYLVTAGNDYYFDVAFTQGKTVFGIGSSSSIGSVQSEAPKTMHWGTAIIPSFANGSTAAPLNGNDNVLFKGATKQQQAGAWAFQKFLLKKANTAQWAIKSGYVPVTKSGLASATYQKYLKANPTFKAAGDAADDAFASTVFAGYGDYRNDLMDTVDVTVTKGTAGKTAFDALQKQTEKILQAN</sequence>
<evidence type="ECO:0000313" key="6">
    <source>
        <dbReference type="EMBL" id="MFD1399130.1"/>
    </source>
</evidence>
<organism evidence="6 7">
    <name type="scientific">Lacticaseibacillus suilingensis</name>
    <dbReference type="NCBI Taxonomy" id="2799577"/>
    <lineage>
        <taxon>Bacteria</taxon>
        <taxon>Bacillati</taxon>
        <taxon>Bacillota</taxon>
        <taxon>Bacilli</taxon>
        <taxon>Lactobacillales</taxon>
        <taxon>Lactobacillaceae</taxon>
        <taxon>Lacticaseibacillus</taxon>
    </lineage>
</organism>
<keyword evidence="3" id="KW-0813">Transport</keyword>
<evidence type="ECO:0000256" key="5">
    <source>
        <dbReference type="SAM" id="SignalP"/>
    </source>
</evidence>
<evidence type="ECO:0000313" key="7">
    <source>
        <dbReference type="Proteomes" id="UP001597199"/>
    </source>
</evidence>
<dbReference type="InterPro" id="IPR006059">
    <property type="entry name" value="SBP"/>
</dbReference>
<keyword evidence="7" id="KW-1185">Reference proteome</keyword>
<proteinExistence type="inferred from homology"/>
<reference evidence="7" key="1">
    <citation type="journal article" date="2019" name="Int. J. Syst. Evol. Microbiol.">
        <title>The Global Catalogue of Microorganisms (GCM) 10K type strain sequencing project: providing services to taxonomists for standard genome sequencing and annotation.</title>
        <authorList>
            <consortium name="The Broad Institute Genomics Platform"/>
            <consortium name="The Broad Institute Genome Sequencing Center for Infectious Disease"/>
            <person name="Wu L."/>
            <person name="Ma J."/>
        </authorList>
    </citation>
    <scope>NUCLEOTIDE SEQUENCE [LARGE SCALE GENOMIC DNA]</scope>
    <source>
        <strain evidence="7">CCM 9110</strain>
    </source>
</reference>
<dbReference type="PANTHER" id="PTHR43649:SF31">
    <property type="entry name" value="SN-GLYCEROL-3-PHOSPHATE-BINDING PERIPLASMIC PROTEIN UGPB"/>
    <property type="match status" value="1"/>
</dbReference>
<dbReference type="Pfam" id="PF13416">
    <property type="entry name" value="SBP_bac_8"/>
    <property type="match status" value="1"/>
</dbReference>
<evidence type="ECO:0000256" key="3">
    <source>
        <dbReference type="ARBA" id="ARBA00022448"/>
    </source>
</evidence>
<dbReference type="SUPFAM" id="SSF53850">
    <property type="entry name" value="Periplasmic binding protein-like II"/>
    <property type="match status" value="1"/>
</dbReference>
<evidence type="ECO:0000256" key="2">
    <source>
        <dbReference type="ARBA" id="ARBA00008520"/>
    </source>
</evidence>
<dbReference type="Proteomes" id="UP001597199">
    <property type="component" value="Unassembled WGS sequence"/>
</dbReference>
<evidence type="ECO:0000256" key="1">
    <source>
        <dbReference type="ARBA" id="ARBA00004196"/>
    </source>
</evidence>
<accession>A0ABW4BH33</accession>